<dbReference type="Pfam" id="PF11716">
    <property type="entry name" value="MDMPI_N"/>
    <property type="match status" value="1"/>
</dbReference>
<comment type="caution">
    <text evidence="3">The sequence shown here is derived from an EMBL/GenBank/DDBJ whole genome shotgun (WGS) entry which is preliminary data.</text>
</comment>
<evidence type="ECO:0000313" key="4">
    <source>
        <dbReference type="Proteomes" id="UP000179627"/>
    </source>
</evidence>
<sequence>MAAGRARVRREILADLLRELGPASPTLCTGWTAHDLAAHLVTRERVLWAGPGLVVGALHGITERAERATMRAHTYPELVEMFRTGPPRWHPTRFAAVDDAANLIEFYVHTEDLRRAAPGYDVAGPSGADDPSVAGREFGSGGPLTSGGPGEGASRAAQAVGVGSGGGSGSGGLAGGGARTGWNAAESDAAPDRNAMWASLRLIGLAGFRQSAIGVVAERTDAPGRLTLRRREPAVEIVGPPEELLLYAFGRRAAARVELRGDPEAVGTLVGAPHGV</sequence>
<feature type="compositionally biased region" description="Gly residues" evidence="1">
    <location>
        <begin position="138"/>
        <end position="151"/>
    </location>
</feature>
<organism evidence="3 4">
    <name type="scientific">Parafrankia colletiae</name>
    <dbReference type="NCBI Taxonomy" id="573497"/>
    <lineage>
        <taxon>Bacteria</taxon>
        <taxon>Bacillati</taxon>
        <taxon>Actinomycetota</taxon>
        <taxon>Actinomycetes</taxon>
        <taxon>Frankiales</taxon>
        <taxon>Frankiaceae</taxon>
        <taxon>Parafrankia</taxon>
    </lineage>
</organism>
<dbReference type="InterPro" id="IPR034660">
    <property type="entry name" value="DinB/YfiT-like"/>
</dbReference>
<dbReference type="NCBIfam" id="TIGR03083">
    <property type="entry name" value="maleylpyruvate isomerase family mycothiol-dependent enzyme"/>
    <property type="match status" value="1"/>
</dbReference>
<dbReference type="SUPFAM" id="SSF109854">
    <property type="entry name" value="DinB/YfiT-like putative metalloenzymes"/>
    <property type="match status" value="1"/>
</dbReference>
<feature type="compositionally biased region" description="Gly residues" evidence="1">
    <location>
        <begin position="162"/>
        <end position="174"/>
    </location>
</feature>
<proteinExistence type="predicted"/>
<feature type="compositionally biased region" description="Low complexity" evidence="1">
    <location>
        <begin position="152"/>
        <end position="161"/>
    </location>
</feature>
<dbReference type="InterPro" id="IPR017517">
    <property type="entry name" value="Maleyloyr_isom"/>
</dbReference>
<gene>
    <name evidence="3" type="ORF">CC117_09215</name>
</gene>
<dbReference type="OrthoDB" id="5178565at2"/>
<dbReference type="InterPro" id="IPR024344">
    <property type="entry name" value="MDMPI_metal-binding"/>
</dbReference>
<dbReference type="AlphaFoldDB" id="A0A1S1RGQ1"/>
<evidence type="ECO:0000259" key="2">
    <source>
        <dbReference type="Pfam" id="PF11716"/>
    </source>
</evidence>
<feature type="domain" description="Mycothiol-dependent maleylpyruvate isomerase metal-binding" evidence="2">
    <location>
        <begin position="12"/>
        <end position="106"/>
    </location>
</feature>
<accession>A0A1S1RGQ1</accession>
<evidence type="ECO:0000256" key="1">
    <source>
        <dbReference type="SAM" id="MobiDB-lite"/>
    </source>
</evidence>
<dbReference type="GO" id="GO:0046872">
    <property type="term" value="F:metal ion binding"/>
    <property type="evidence" value="ECO:0007669"/>
    <property type="project" value="InterPro"/>
</dbReference>
<dbReference type="Proteomes" id="UP000179627">
    <property type="component" value="Unassembled WGS sequence"/>
</dbReference>
<protein>
    <recommendedName>
        <fullName evidence="2">Mycothiol-dependent maleylpyruvate isomerase metal-binding domain-containing protein</fullName>
    </recommendedName>
</protein>
<name>A0A1S1RGQ1_9ACTN</name>
<evidence type="ECO:0000313" key="3">
    <source>
        <dbReference type="EMBL" id="OHV45998.1"/>
    </source>
</evidence>
<reference evidence="4" key="1">
    <citation type="submission" date="2016-07" db="EMBL/GenBank/DDBJ databases">
        <title>Sequence Frankia sp. strain CcI1.17.</title>
        <authorList>
            <person name="Ghodhbane-Gtari F."/>
            <person name="Swanson E."/>
            <person name="Gueddou A."/>
            <person name="Morris K."/>
            <person name="Hezbri K."/>
            <person name="Ktari A."/>
            <person name="Nouioui I."/>
            <person name="Abebe-Akele F."/>
            <person name="Simpson S."/>
            <person name="Thomas K."/>
            <person name="Gtari M."/>
            <person name="Tisa L.S."/>
            <person name="Hurst S."/>
        </authorList>
    </citation>
    <scope>NUCLEOTIDE SEQUENCE [LARGE SCALE GENOMIC DNA]</scope>
    <source>
        <strain evidence="4">Cc1.17</strain>
    </source>
</reference>
<keyword evidence="4" id="KW-1185">Reference proteome</keyword>
<dbReference type="EMBL" id="MBLM01000003">
    <property type="protein sequence ID" value="OHV45998.1"/>
    <property type="molecule type" value="Genomic_DNA"/>
</dbReference>
<feature type="region of interest" description="Disordered" evidence="1">
    <location>
        <begin position="120"/>
        <end position="174"/>
    </location>
</feature>